<reference evidence="2" key="1">
    <citation type="submission" date="2016-10" db="EMBL/GenBank/DDBJ databases">
        <authorList>
            <person name="Varghese N."/>
            <person name="Submissions S."/>
        </authorList>
    </citation>
    <scope>NUCLEOTIDE SEQUENCE [LARGE SCALE GENOMIC DNA]</scope>
    <source>
        <strain evidence="2">B4,CECT 8067,JCM 17497</strain>
    </source>
</reference>
<dbReference type="Proteomes" id="UP000198882">
    <property type="component" value="Unassembled WGS sequence"/>
</dbReference>
<evidence type="ECO:0000313" key="2">
    <source>
        <dbReference type="Proteomes" id="UP000198882"/>
    </source>
</evidence>
<organism evidence="1 2">
    <name type="scientific">Natronorubrum texcoconense</name>
    <dbReference type="NCBI Taxonomy" id="1095776"/>
    <lineage>
        <taxon>Archaea</taxon>
        <taxon>Methanobacteriati</taxon>
        <taxon>Methanobacteriota</taxon>
        <taxon>Stenosarchaea group</taxon>
        <taxon>Halobacteria</taxon>
        <taxon>Halobacteriales</taxon>
        <taxon>Natrialbaceae</taxon>
        <taxon>Natronorubrum</taxon>
    </lineage>
</organism>
<protein>
    <submittedName>
        <fullName evidence="1">Uncharacterized protein</fullName>
    </submittedName>
</protein>
<dbReference type="AlphaFoldDB" id="A0A1G8US22"/>
<name>A0A1G8US22_9EURY</name>
<dbReference type="EMBL" id="FNFE01000001">
    <property type="protein sequence ID" value="SDJ56583.1"/>
    <property type="molecule type" value="Genomic_DNA"/>
</dbReference>
<dbReference type="OrthoDB" id="194249at2157"/>
<proteinExistence type="predicted"/>
<gene>
    <name evidence="1" type="ORF">SAMN04515672_1007</name>
</gene>
<dbReference type="RefSeq" id="WP_090303471.1">
    <property type="nucleotide sequence ID" value="NZ_FNFE01000001.1"/>
</dbReference>
<accession>A0A1G8US22</accession>
<sequence>MDDSESDRSCPEPDIEEGDTLSYETLHFEHLDDDWIGVYLFTEREQLSEIDLLDERDLSTEERQWIDETDFTQHSILAIQVAPSTDSSELQPIDVTREEIIGDHDSYKMHAYTCISDPGDDENRKRSARLLRVSHNGEAPSDADLTHWKGDSSVFYA</sequence>
<dbReference type="STRING" id="1095776.SAMN04515672_1007"/>
<evidence type="ECO:0000313" key="1">
    <source>
        <dbReference type="EMBL" id="SDJ56583.1"/>
    </source>
</evidence>
<keyword evidence="2" id="KW-1185">Reference proteome</keyword>